<evidence type="ECO:0000313" key="4">
    <source>
        <dbReference type="EMBL" id="TKC00030.1"/>
    </source>
</evidence>
<organism evidence="4 5">
    <name type="scientific">Pedobacter cryotolerans</name>
    <dbReference type="NCBI Taxonomy" id="2571270"/>
    <lineage>
        <taxon>Bacteria</taxon>
        <taxon>Pseudomonadati</taxon>
        <taxon>Bacteroidota</taxon>
        <taxon>Sphingobacteriia</taxon>
        <taxon>Sphingobacteriales</taxon>
        <taxon>Sphingobacteriaceae</taxon>
        <taxon>Pedobacter</taxon>
    </lineage>
</organism>
<dbReference type="InterPro" id="IPR032508">
    <property type="entry name" value="FecR_C"/>
</dbReference>
<dbReference type="PIRSF" id="PIRSF018266">
    <property type="entry name" value="FecR"/>
    <property type="match status" value="1"/>
</dbReference>
<keyword evidence="1" id="KW-0812">Transmembrane</keyword>
<proteinExistence type="predicted"/>
<keyword evidence="1" id="KW-1133">Transmembrane helix</keyword>
<dbReference type="GO" id="GO:0016989">
    <property type="term" value="F:sigma factor antagonist activity"/>
    <property type="evidence" value="ECO:0007669"/>
    <property type="project" value="TreeGrafter"/>
</dbReference>
<dbReference type="Gene3D" id="3.55.50.30">
    <property type="match status" value="1"/>
</dbReference>
<name>A0A4U1C4A1_9SPHI</name>
<evidence type="ECO:0000256" key="1">
    <source>
        <dbReference type="SAM" id="Phobius"/>
    </source>
</evidence>
<dbReference type="Pfam" id="PF16344">
    <property type="entry name" value="FecR_C"/>
    <property type="match status" value="1"/>
</dbReference>
<keyword evidence="1" id="KW-0472">Membrane</keyword>
<dbReference type="InterPro" id="IPR006860">
    <property type="entry name" value="FecR"/>
</dbReference>
<dbReference type="InterPro" id="IPR012373">
    <property type="entry name" value="Ferrdict_sens_TM"/>
</dbReference>
<comment type="caution">
    <text evidence="4">The sequence shown here is derived from an EMBL/GenBank/DDBJ whole genome shotgun (WGS) entry which is preliminary data.</text>
</comment>
<dbReference type="Gene3D" id="2.60.120.1440">
    <property type="match status" value="1"/>
</dbReference>
<evidence type="ECO:0000313" key="5">
    <source>
        <dbReference type="Proteomes" id="UP000310477"/>
    </source>
</evidence>
<dbReference type="OrthoDB" id="1099963at2"/>
<gene>
    <name evidence="4" type="ORF">FA045_11355</name>
</gene>
<keyword evidence="5" id="KW-1185">Reference proteome</keyword>
<evidence type="ECO:0000259" key="2">
    <source>
        <dbReference type="Pfam" id="PF04773"/>
    </source>
</evidence>
<feature type="transmembrane region" description="Helical" evidence="1">
    <location>
        <begin position="65"/>
        <end position="88"/>
    </location>
</feature>
<dbReference type="Pfam" id="PF04773">
    <property type="entry name" value="FecR"/>
    <property type="match status" value="1"/>
</dbReference>
<evidence type="ECO:0000259" key="3">
    <source>
        <dbReference type="Pfam" id="PF16344"/>
    </source>
</evidence>
<feature type="domain" description="Protein FecR C-terminal" evidence="3">
    <location>
        <begin position="297"/>
        <end position="360"/>
    </location>
</feature>
<dbReference type="EMBL" id="SWBO01000005">
    <property type="protein sequence ID" value="TKC00030.1"/>
    <property type="molecule type" value="Genomic_DNA"/>
</dbReference>
<dbReference type="PANTHER" id="PTHR30273">
    <property type="entry name" value="PERIPLASMIC SIGNAL SENSOR AND SIGMA FACTOR ACTIVATOR FECR-RELATED"/>
    <property type="match status" value="1"/>
</dbReference>
<dbReference type="PANTHER" id="PTHR30273:SF2">
    <property type="entry name" value="PROTEIN FECR"/>
    <property type="match status" value="1"/>
</dbReference>
<sequence length="369" mass="41116">MTDQEANDLLIKYKQGICTEAEKTLLEAWFLTYNEQDVDLSQEHIKKIGNQIYAELPIPTPVKKINLWTGIAAIAAITLLTIGSWHIFDRYDIPKQQVIAEEIVPGGNKAILTLDNGQTISLNSNKNAIVIIGTGTSYTDGTRIAKGTNTNAPQTLTTPTGGEYQIILADGTKVWLNAESSLTYPTNFEKVSERHVQLTGEAYFEVKKLAANNGKKVPFYVSTGSQKVEVLGTSFNINSYLDNNNTITTLLEGSVKISKNKNSALLKPGQQALVSRNEIKVKDADMETAMAWKNGRIEFKDADLQEIMKQVSRWYNIEVEYQGDIPRRKFNGSISRKSNLSVLLKILAYSDIHFNIVQDNNQNKLIVTP</sequence>
<dbReference type="RefSeq" id="WP_136877193.1">
    <property type="nucleotide sequence ID" value="NZ_SWBO01000005.1"/>
</dbReference>
<dbReference type="Proteomes" id="UP000310477">
    <property type="component" value="Unassembled WGS sequence"/>
</dbReference>
<protein>
    <submittedName>
        <fullName evidence="4">DUF4974 domain-containing protein</fullName>
    </submittedName>
</protein>
<accession>A0A4U1C4A1</accession>
<reference evidence="4 5" key="1">
    <citation type="submission" date="2019-04" db="EMBL/GenBank/DDBJ databases">
        <title>Pedobacter sp. AR-2-6 sp. nov., isolated from Arctic soil.</title>
        <authorList>
            <person name="Dahal R.H."/>
            <person name="Kim D.-U."/>
        </authorList>
    </citation>
    <scope>NUCLEOTIDE SEQUENCE [LARGE SCALE GENOMIC DNA]</scope>
    <source>
        <strain evidence="4 5">AR-2-6</strain>
    </source>
</reference>
<feature type="domain" description="FecR protein" evidence="2">
    <location>
        <begin position="155"/>
        <end position="256"/>
    </location>
</feature>
<dbReference type="AlphaFoldDB" id="A0A4U1C4A1"/>